<evidence type="ECO:0000313" key="2">
    <source>
        <dbReference type="Proteomes" id="UP001211065"/>
    </source>
</evidence>
<evidence type="ECO:0008006" key="3">
    <source>
        <dbReference type="Google" id="ProtNLM"/>
    </source>
</evidence>
<dbReference type="Gene3D" id="1.20.1270.60">
    <property type="entry name" value="Arfaptin homology (AH) domain/BAR domain"/>
    <property type="match status" value="1"/>
</dbReference>
<dbReference type="EMBL" id="JADGJW010001779">
    <property type="protein sequence ID" value="KAJ3201123.1"/>
    <property type="molecule type" value="Genomic_DNA"/>
</dbReference>
<feature type="non-terminal residue" evidence="1">
    <location>
        <position position="1"/>
    </location>
</feature>
<gene>
    <name evidence="1" type="ORF">HK099_002356</name>
</gene>
<proteinExistence type="predicted"/>
<reference evidence="1" key="1">
    <citation type="submission" date="2020-05" db="EMBL/GenBank/DDBJ databases">
        <title>Phylogenomic resolution of chytrid fungi.</title>
        <authorList>
            <person name="Stajich J.E."/>
            <person name="Amses K."/>
            <person name="Simmons R."/>
            <person name="Seto K."/>
            <person name="Myers J."/>
            <person name="Bonds A."/>
            <person name="Quandt C.A."/>
            <person name="Barry K."/>
            <person name="Liu P."/>
            <person name="Grigoriev I."/>
            <person name="Longcore J.E."/>
            <person name="James T.Y."/>
        </authorList>
    </citation>
    <scope>NUCLEOTIDE SEQUENCE</scope>
    <source>
        <strain evidence="1">JEL0476</strain>
    </source>
</reference>
<evidence type="ECO:0000313" key="1">
    <source>
        <dbReference type="EMBL" id="KAJ3201123.1"/>
    </source>
</evidence>
<name>A0AAD5TVC8_9FUNG</name>
<organism evidence="1 2">
    <name type="scientific">Clydaea vesicula</name>
    <dbReference type="NCBI Taxonomy" id="447962"/>
    <lineage>
        <taxon>Eukaryota</taxon>
        <taxon>Fungi</taxon>
        <taxon>Fungi incertae sedis</taxon>
        <taxon>Chytridiomycota</taxon>
        <taxon>Chytridiomycota incertae sedis</taxon>
        <taxon>Chytridiomycetes</taxon>
        <taxon>Lobulomycetales</taxon>
        <taxon>Lobulomycetaceae</taxon>
        <taxon>Clydaea</taxon>
    </lineage>
</organism>
<keyword evidence="2" id="KW-1185">Reference proteome</keyword>
<sequence length="214" mass="23881">MTAEAKLSFNDYSRPAQDSLTDFASFFQRNVLNGVSQAEAKLNEIEFNPQPKPKSDTPQSLAHAFGRVGYYGSFVYSSEDPTAIALKKFSESEEKIGDLKLKFDSEAVEKFHKKLASLTIKLSESNSFRRHVLATRLSYDASRASFKSSKPEKVDEAKAKMEQAEDAFVKAVDDSMAKMKSITENRDFLPALADLVAIQLSYFKSAHEILAELS</sequence>
<comment type="caution">
    <text evidence="1">The sequence shown here is derived from an EMBL/GenBank/DDBJ whole genome shotgun (WGS) entry which is preliminary data.</text>
</comment>
<protein>
    <recommendedName>
        <fullName evidence="3">BAR domain-containing protein</fullName>
    </recommendedName>
</protein>
<accession>A0AAD5TVC8</accession>
<dbReference type="InterPro" id="IPR027267">
    <property type="entry name" value="AH/BAR_dom_sf"/>
</dbReference>
<dbReference type="InterPro" id="IPR018859">
    <property type="entry name" value="BAR_dom-cont"/>
</dbReference>
<dbReference type="SUPFAM" id="SSF103657">
    <property type="entry name" value="BAR/IMD domain-like"/>
    <property type="match status" value="1"/>
</dbReference>
<dbReference type="Proteomes" id="UP001211065">
    <property type="component" value="Unassembled WGS sequence"/>
</dbReference>
<dbReference type="AlphaFoldDB" id="A0AAD5TVC8"/>
<dbReference type="Pfam" id="PF10455">
    <property type="entry name" value="BAR_2"/>
    <property type="match status" value="1"/>
</dbReference>